<name>A0A4R6I2C6_9GAMM</name>
<feature type="chain" id="PRO_5020180739" evidence="2">
    <location>
        <begin position="24"/>
        <end position="159"/>
    </location>
</feature>
<dbReference type="GO" id="GO:0005509">
    <property type="term" value="F:calcium ion binding"/>
    <property type="evidence" value="ECO:0007669"/>
    <property type="project" value="InterPro"/>
</dbReference>
<dbReference type="PROSITE" id="PS50222">
    <property type="entry name" value="EF_HAND_2"/>
    <property type="match status" value="1"/>
</dbReference>
<dbReference type="InterPro" id="IPR011992">
    <property type="entry name" value="EF-hand-dom_pair"/>
</dbReference>
<organism evidence="4 5">
    <name type="scientific">Halomonas ventosae</name>
    <dbReference type="NCBI Taxonomy" id="229007"/>
    <lineage>
        <taxon>Bacteria</taxon>
        <taxon>Pseudomonadati</taxon>
        <taxon>Pseudomonadota</taxon>
        <taxon>Gammaproteobacteria</taxon>
        <taxon>Oceanospirillales</taxon>
        <taxon>Halomonadaceae</taxon>
        <taxon>Halomonas</taxon>
    </lineage>
</organism>
<gene>
    <name evidence="4" type="ORF">DFO68_102123</name>
</gene>
<accession>A0A4R6I2C6</accession>
<dbReference type="Gene3D" id="1.10.238.10">
    <property type="entry name" value="EF-hand"/>
    <property type="match status" value="1"/>
</dbReference>
<dbReference type="AlphaFoldDB" id="A0A4R6I2C6"/>
<reference evidence="4 5" key="1">
    <citation type="submission" date="2019-03" db="EMBL/GenBank/DDBJ databases">
        <title>Freshwater and sediment microbial communities from various areas in North America, analyzing microbe dynamics in response to fracking.</title>
        <authorList>
            <person name="Lamendella R."/>
        </authorList>
    </citation>
    <scope>NUCLEOTIDE SEQUENCE [LARGE SCALE GENOMIC DNA]</scope>
    <source>
        <strain evidence="4 5">1_TX</strain>
    </source>
</reference>
<evidence type="ECO:0000313" key="5">
    <source>
        <dbReference type="Proteomes" id="UP000295150"/>
    </source>
</evidence>
<feature type="region of interest" description="Disordered" evidence="1">
    <location>
        <begin position="136"/>
        <end position="159"/>
    </location>
</feature>
<dbReference type="SUPFAM" id="SSF47473">
    <property type="entry name" value="EF-hand"/>
    <property type="match status" value="1"/>
</dbReference>
<proteinExistence type="predicted"/>
<evidence type="ECO:0000313" key="4">
    <source>
        <dbReference type="EMBL" id="TDO15291.1"/>
    </source>
</evidence>
<evidence type="ECO:0000256" key="1">
    <source>
        <dbReference type="SAM" id="MobiDB-lite"/>
    </source>
</evidence>
<dbReference type="Pfam" id="PF13499">
    <property type="entry name" value="EF-hand_7"/>
    <property type="match status" value="1"/>
</dbReference>
<dbReference type="OrthoDB" id="6706523at2"/>
<evidence type="ECO:0000256" key="2">
    <source>
        <dbReference type="SAM" id="SignalP"/>
    </source>
</evidence>
<dbReference type="EMBL" id="SNWH01000002">
    <property type="protein sequence ID" value="TDO15291.1"/>
    <property type="molecule type" value="Genomic_DNA"/>
</dbReference>
<comment type="caution">
    <text evidence="4">The sequence shown here is derived from an EMBL/GenBank/DDBJ whole genome shotgun (WGS) entry which is preliminary data.</text>
</comment>
<sequence>MYKGKLLIGATVLTVIVASVANASPDRYEGHGMPTMSGMTPDDLPMSVQELKARQADRFSEADANGDGQLDVREMQALLIRMRAERRIQRLDSNGDGSVSQDEFAYPVERRLMRMDRNGDGRIERNEIGRGWYDDDRWGTYAEHGERRGHGERRDGDDR</sequence>
<feature type="domain" description="EF-hand" evidence="3">
    <location>
        <begin position="50"/>
        <end position="85"/>
    </location>
</feature>
<feature type="signal peptide" evidence="2">
    <location>
        <begin position="1"/>
        <end position="23"/>
    </location>
</feature>
<dbReference type="Pfam" id="PF13202">
    <property type="entry name" value="EF-hand_5"/>
    <property type="match status" value="1"/>
</dbReference>
<dbReference type="InterPro" id="IPR002048">
    <property type="entry name" value="EF_hand_dom"/>
</dbReference>
<dbReference type="InterPro" id="IPR018247">
    <property type="entry name" value="EF_Hand_1_Ca_BS"/>
</dbReference>
<dbReference type="RefSeq" id="WP_133481718.1">
    <property type="nucleotide sequence ID" value="NZ_SNWH01000002.1"/>
</dbReference>
<keyword evidence="2" id="KW-0732">Signal</keyword>
<protein>
    <submittedName>
        <fullName evidence="4">EF hand domain-containing protein</fullName>
    </submittedName>
</protein>
<dbReference type="Proteomes" id="UP000295150">
    <property type="component" value="Unassembled WGS sequence"/>
</dbReference>
<dbReference type="PROSITE" id="PS00018">
    <property type="entry name" value="EF_HAND_1"/>
    <property type="match status" value="3"/>
</dbReference>
<keyword evidence="5" id="KW-1185">Reference proteome</keyword>
<evidence type="ECO:0000259" key="3">
    <source>
        <dbReference type="PROSITE" id="PS50222"/>
    </source>
</evidence>